<organism evidence="2 3">
    <name type="scientific">Trichonephila clavipes</name>
    <name type="common">Golden silk orbweaver</name>
    <name type="synonym">Nephila clavipes</name>
    <dbReference type="NCBI Taxonomy" id="2585209"/>
    <lineage>
        <taxon>Eukaryota</taxon>
        <taxon>Metazoa</taxon>
        <taxon>Ecdysozoa</taxon>
        <taxon>Arthropoda</taxon>
        <taxon>Chelicerata</taxon>
        <taxon>Arachnida</taxon>
        <taxon>Araneae</taxon>
        <taxon>Araneomorphae</taxon>
        <taxon>Entelegynae</taxon>
        <taxon>Araneoidea</taxon>
        <taxon>Nephilidae</taxon>
        <taxon>Trichonephila</taxon>
    </lineage>
</organism>
<protein>
    <submittedName>
        <fullName evidence="2">Uncharacterized protein</fullName>
    </submittedName>
</protein>
<accession>A0A8X7BAL9</accession>
<proteinExistence type="predicted"/>
<gene>
    <name evidence="2" type="ORF">TNCV_2483221</name>
</gene>
<comment type="caution">
    <text evidence="2">The sequence shown here is derived from an EMBL/GenBank/DDBJ whole genome shotgun (WGS) entry which is preliminary data.</text>
</comment>
<dbReference type="AlphaFoldDB" id="A0A8X7BAL9"/>
<reference evidence="2" key="1">
    <citation type="submission" date="2020-08" db="EMBL/GenBank/DDBJ databases">
        <title>Multicomponent nature underlies the extraordinary mechanical properties of spider dragline silk.</title>
        <authorList>
            <person name="Kono N."/>
            <person name="Nakamura H."/>
            <person name="Mori M."/>
            <person name="Yoshida Y."/>
            <person name="Ohtoshi R."/>
            <person name="Malay A.D."/>
            <person name="Moran D.A.P."/>
            <person name="Tomita M."/>
            <person name="Numata K."/>
            <person name="Arakawa K."/>
        </authorList>
    </citation>
    <scope>NUCLEOTIDE SEQUENCE</scope>
</reference>
<name>A0A8X7BAL9_TRICX</name>
<dbReference type="EMBL" id="BMAU01021371">
    <property type="protein sequence ID" value="GFY25201.1"/>
    <property type="molecule type" value="Genomic_DNA"/>
</dbReference>
<keyword evidence="3" id="KW-1185">Reference proteome</keyword>
<evidence type="ECO:0000256" key="1">
    <source>
        <dbReference type="SAM" id="MobiDB-lite"/>
    </source>
</evidence>
<feature type="compositionally biased region" description="Basic residues" evidence="1">
    <location>
        <begin position="7"/>
        <end position="28"/>
    </location>
</feature>
<evidence type="ECO:0000313" key="2">
    <source>
        <dbReference type="EMBL" id="GFY25201.1"/>
    </source>
</evidence>
<sequence>MCFVNRKNTHRKRTKGSKRSSKTKKLKSNGRNANKTSESDENQAKEKNYWLRQIAFLSSIILGTKLKEPNKSKAQLRTFWIFFRCGQFTFRMADCEVGGATHYCEPPPRWLLREAEGNDSNGRGSERRG</sequence>
<evidence type="ECO:0000313" key="3">
    <source>
        <dbReference type="Proteomes" id="UP000887159"/>
    </source>
</evidence>
<dbReference type="Proteomes" id="UP000887159">
    <property type="component" value="Unassembled WGS sequence"/>
</dbReference>
<feature type="region of interest" description="Disordered" evidence="1">
    <location>
        <begin position="1"/>
        <end position="44"/>
    </location>
</feature>